<dbReference type="AlphaFoldDB" id="A0A853AJ74"/>
<accession>A0A853AJ74</accession>
<organism evidence="2 3">
    <name type="scientific">Saccharopolyspora hordei</name>
    <dbReference type="NCBI Taxonomy" id="1838"/>
    <lineage>
        <taxon>Bacteria</taxon>
        <taxon>Bacillati</taxon>
        <taxon>Actinomycetota</taxon>
        <taxon>Actinomycetes</taxon>
        <taxon>Pseudonocardiales</taxon>
        <taxon>Pseudonocardiaceae</taxon>
        <taxon>Saccharopolyspora</taxon>
    </lineage>
</organism>
<comment type="caution">
    <text evidence="2">The sequence shown here is derived from an EMBL/GenBank/DDBJ whole genome shotgun (WGS) entry which is preliminary data.</text>
</comment>
<proteinExistence type="predicted"/>
<name>A0A853AJ74_9PSEU</name>
<evidence type="ECO:0000313" key="3">
    <source>
        <dbReference type="Proteomes" id="UP000587002"/>
    </source>
</evidence>
<sequence length="35" mass="3808">MAGADHGYNTTAFGTREQTEPVHELIADHVRRAVG</sequence>
<reference evidence="2 3" key="1">
    <citation type="submission" date="2020-07" db="EMBL/GenBank/DDBJ databases">
        <title>Sequencing the genomes of 1000 actinobacteria strains.</title>
        <authorList>
            <person name="Klenk H.-P."/>
        </authorList>
    </citation>
    <scope>NUCLEOTIDE SEQUENCE [LARGE SCALE GENOMIC DNA]</scope>
    <source>
        <strain evidence="2 3">DSM 44065</strain>
    </source>
</reference>
<protein>
    <submittedName>
        <fullName evidence="2">Uncharacterized protein</fullName>
    </submittedName>
</protein>
<feature type="region of interest" description="Disordered" evidence="1">
    <location>
        <begin position="1"/>
        <end position="21"/>
    </location>
</feature>
<keyword evidence="3" id="KW-1185">Reference proteome</keyword>
<dbReference type="Proteomes" id="UP000587002">
    <property type="component" value="Unassembled WGS sequence"/>
</dbReference>
<evidence type="ECO:0000313" key="2">
    <source>
        <dbReference type="EMBL" id="NYI84165.1"/>
    </source>
</evidence>
<evidence type="ECO:0000256" key="1">
    <source>
        <dbReference type="SAM" id="MobiDB-lite"/>
    </source>
</evidence>
<dbReference type="EMBL" id="JACCFJ010000001">
    <property type="protein sequence ID" value="NYI84165.1"/>
    <property type="molecule type" value="Genomic_DNA"/>
</dbReference>
<gene>
    <name evidence="2" type="ORF">HNR68_002795</name>
</gene>